<dbReference type="AlphaFoldDB" id="A0A9E7GJ08"/>
<evidence type="ECO:0000313" key="2">
    <source>
        <dbReference type="Proteomes" id="UP001055439"/>
    </source>
</evidence>
<name>A0A9E7GJ08_9LILI</name>
<dbReference type="EMBL" id="CP097508">
    <property type="protein sequence ID" value="URE12909.1"/>
    <property type="molecule type" value="Genomic_DNA"/>
</dbReference>
<sequence length="143" mass="15595">MAIVAYVVFTGTESLIGNVVAKNRTTPCELDRAGLWRIPVQHVNRSKLCAAQESHPSFSLSLCEYPCVSLRRGWRGTQPSICGALCQLNSCITRSLSKHPWRRICFSLGEGGWGGLMRSCCLVGAYRLPMESAGCVSTPSSNE</sequence>
<dbReference type="Proteomes" id="UP001055439">
    <property type="component" value="Chromosome 6"/>
</dbReference>
<gene>
    <name evidence="1" type="ORF">MUK42_35550</name>
</gene>
<protein>
    <submittedName>
        <fullName evidence="1">Uncharacterized protein</fullName>
    </submittedName>
</protein>
<proteinExistence type="predicted"/>
<reference evidence="1" key="1">
    <citation type="submission" date="2022-05" db="EMBL/GenBank/DDBJ databases">
        <title>The Musa troglodytarum L. genome provides insights into the mechanism of non-climacteric behaviour and enrichment of carotenoids.</title>
        <authorList>
            <person name="Wang J."/>
        </authorList>
    </citation>
    <scope>NUCLEOTIDE SEQUENCE</scope>
    <source>
        <tissue evidence="1">Leaf</tissue>
    </source>
</reference>
<accession>A0A9E7GJ08</accession>
<organism evidence="1 2">
    <name type="scientific">Musa troglodytarum</name>
    <name type="common">fe'i banana</name>
    <dbReference type="NCBI Taxonomy" id="320322"/>
    <lineage>
        <taxon>Eukaryota</taxon>
        <taxon>Viridiplantae</taxon>
        <taxon>Streptophyta</taxon>
        <taxon>Embryophyta</taxon>
        <taxon>Tracheophyta</taxon>
        <taxon>Spermatophyta</taxon>
        <taxon>Magnoliopsida</taxon>
        <taxon>Liliopsida</taxon>
        <taxon>Zingiberales</taxon>
        <taxon>Musaceae</taxon>
        <taxon>Musa</taxon>
    </lineage>
</organism>
<evidence type="ECO:0000313" key="1">
    <source>
        <dbReference type="EMBL" id="URE12909.1"/>
    </source>
</evidence>
<keyword evidence="2" id="KW-1185">Reference proteome</keyword>